<dbReference type="PANTHER" id="PTHR31126:SF48">
    <property type="entry name" value="INOSITOL PHOSPHATASE SIW14"/>
    <property type="match status" value="1"/>
</dbReference>
<dbReference type="InterPro" id="IPR004861">
    <property type="entry name" value="Siw14-like"/>
</dbReference>
<name>A0A388L555_CHABU</name>
<dbReference type="InterPro" id="IPR029021">
    <property type="entry name" value="Prot-tyrosine_phosphatase-like"/>
</dbReference>
<dbReference type="SUPFAM" id="SSF52799">
    <property type="entry name" value="(Phosphotyrosine protein) phosphatases II"/>
    <property type="match status" value="1"/>
</dbReference>
<dbReference type="GO" id="GO:0005737">
    <property type="term" value="C:cytoplasm"/>
    <property type="evidence" value="ECO:0007669"/>
    <property type="project" value="TreeGrafter"/>
</dbReference>
<dbReference type="Gramene" id="GBG77434">
    <property type="protein sequence ID" value="GBG77434"/>
    <property type="gene ID" value="CBR_g23883"/>
</dbReference>
<dbReference type="OrthoDB" id="6375174at2759"/>
<dbReference type="AlphaFoldDB" id="A0A388L555"/>
<dbReference type="Pfam" id="PF03162">
    <property type="entry name" value="Y_phosphatase2"/>
    <property type="match status" value="1"/>
</dbReference>
<organism evidence="1 2">
    <name type="scientific">Chara braunii</name>
    <name type="common">Braun's stonewort</name>
    <dbReference type="NCBI Taxonomy" id="69332"/>
    <lineage>
        <taxon>Eukaryota</taxon>
        <taxon>Viridiplantae</taxon>
        <taxon>Streptophyta</taxon>
        <taxon>Charophyceae</taxon>
        <taxon>Charales</taxon>
        <taxon>Characeae</taxon>
        <taxon>Chara</taxon>
    </lineage>
</organism>
<proteinExistence type="predicted"/>
<evidence type="ECO:0000313" key="1">
    <source>
        <dbReference type="EMBL" id="GBG77434.1"/>
    </source>
</evidence>
<dbReference type="PANTHER" id="PTHR31126">
    <property type="entry name" value="TYROSINE-PROTEIN PHOSPHATASE"/>
    <property type="match status" value="1"/>
</dbReference>
<sequence>MLEKGGPGSMCEELFIPPLNFAMVDKGVYRSGYPNKRNLTFLNKLGLRSVVSWAHHPGPALLRAGPAQLLGTVRVAHFLGKTLLEQRDYNAALGLEVEVWVGGREEVEAVAIPAAAEGLPGRHGWSSH</sequence>
<reference evidence="1 2" key="1">
    <citation type="journal article" date="2018" name="Cell">
        <title>The Chara Genome: Secondary Complexity and Implications for Plant Terrestrialization.</title>
        <authorList>
            <person name="Nishiyama T."/>
            <person name="Sakayama H."/>
            <person name="Vries J.D."/>
            <person name="Buschmann H."/>
            <person name="Saint-Marcoux D."/>
            <person name="Ullrich K.K."/>
            <person name="Haas F.B."/>
            <person name="Vanderstraeten L."/>
            <person name="Becker D."/>
            <person name="Lang D."/>
            <person name="Vosolsobe S."/>
            <person name="Rombauts S."/>
            <person name="Wilhelmsson P.K.I."/>
            <person name="Janitza P."/>
            <person name="Kern R."/>
            <person name="Heyl A."/>
            <person name="Rumpler F."/>
            <person name="Villalobos L.I.A.C."/>
            <person name="Clay J.M."/>
            <person name="Skokan R."/>
            <person name="Toyoda A."/>
            <person name="Suzuki Y."/>
            <person name="Kagoshima H."/>
            <person name="Schijlen E."/>
            <person name="Tajeshwar N."/>
            <person name="Catarino B."/>
            <person name="Hetherington A.J."/>
            <person name="Saltykova A."/>
            <person name="Bonnot C."/>
            <person name="Breuninger H."/>
            <person name="Symeonidi A."/>
            <person name="Radhakrishnan G.V."/>
            <person name="Van Nieuwerburgh F."/>
            <person name="Deforce D."/>
            <person name="Chang C."/>
            <person name="Karol K.G."/>
            <person name="Hedrich R."/>
            <person name="Ulvskov P."/>
            <person name="Glockner G."/>
            <person name="Delwiche C.F."/>
            <person name="Petrasek J."/>
            <person name="Van de Peer Y."/>
            <person name="Friml J."/>
            <person name="Beilby M."/>
            <person name="Dolan L."/>
            <person name="Kohara Y."/>
            <person name="Sugano S."/>
            <person name="Fujiyama A."/>
            <person name="Delaux P.-M."/>
            <person name="Quint M."/>
            <person name="TheiBen G."/>
            <person name="Hagemann M."/>
            <person name="Harholt J."/>
            <person name="Dunand C."/>
            <person name="Zachgo S."/>
            <person name="Langdale J."/>
            <person name="Maumus F."/>
            <person name="Straeten D.V.D."/>
            <person name="Gould S.B."/>
            <person name="Rensing S.A."/>
        </authorList>
    </citation>
    <scope>NUCLEOTIDE SEQUENCE [LARGE SCALE GENOMIC DNA]</scope>
    <source>
        <strain evidence="1 2">S276</strain>
    </source>
</reference>
<accession>A0A388L555</accession>
<dbReference type="EMBL" id="BFEA01000267">
    <property type="protein sequence ID" value="GBG77434.1"/>
    <property type="molecule type" value="Genomic_DNA"/>
</dbReference>
<gene>
    <name evidence="1" type="ORF">CBR_g23883</name>
</gene>
<comment type="caution">
    <text evidence="1">The sequence shown here is derived from an EMBL/GenBank/DDBJ whole genome shotgun (WGS) entry which is preliminary data.</text>
</comment>
<dbReference type="GO" id="GO:0016791">
    <property type="term" value="F:phosphatase activity"/>
    <property type="evidence" value="ECO:0007669"/>
    <property type="project" value="TreeGrafter"/>
</dbReference>
<protein>
    <submittedName>
        <fullName evidence="1">Uncharacterized protein</fullName>
    </submittedName>
</protein>
<dbReference type="STRING" id="69332.A0A388L555"/>
<keyword evidence="2" id="KW-1185">Reference proteome</keyword>
<dbReference type="Gene3D" id="3.90.190.10">
    <property type="entry name" value="Protein tyrosine phosphatase superfamily"/>
    <property type="match status" value="1"/>
</dbReference>
<dbReference type="Proteomes" id="UP000265515">
    <property type="component" value="Unassembled WGS sequence"/>
</dbReference>
<evidence type="ECO:0000313" key="2">
    <source>
        <dbReference type="Proteomes" id="UP000265515"/>
    </source>
</evidence>